<gene>
    <name evidence="3" type="ORF">GCM10009416_38060</name>
</gene>
<feature type="compositionally biased region" description="Low complexity" evidence="1">
    <location>
        <begin position="45"/>
        <end position="65"/>
    </location>
</feature>
<proteinExistence type="predicted"/>
<keyword evidence="4" id="KW-1185">Reference proteome</keyword>
<feature type="chain" id="PRO_5046099051" evidence="2">
    <location>
        <begin position="27"/>
        <end position="141"/>
    </location>
</feature>
<dbReference type="RefSeq" id="WP_343896974.1">
    <property type="nucleotide sequence ID" value="NZ_BAAAFZ010000060.1"/>
</dbReference>
<evidence type="ECO:0000313" key="4">
    <source>
        <dbReference type="Proteomes" id="UP001501588"/>
    </source>
</evidence>
<evidence type="ECO:0000256" key="1">
    <source>
        <dbReference type="SAM" id="MobiDB-lite"/>
    </source>
</evidence>
<name>A0ABN1FR26_9PROT</name>
<dbReference type="EMBL" id="BAAAFZ010000060">
    <property type="protein sequence ID" value="GAA0596061.1"/>
    <property type="molecule type" value="Genomic_DNA"/>
</dbReference>
<evidence type="ECO:0000313" key="3">
    <source>
        <dbReference type="EMBL" id="GAA0596061.1"/>
    </source>
</evidence>
<organism evidence="3 4">
    <name type="scientific">Craurococcus roseus</name>
    <dbReference type="NCBI Taxonomy" id="77585"/>
    <lineage>
        <taxon>Bacteria</taxon>
        <taxon>Pseudomonadati</taxon>
        <taxon>Pseudomonadota</taxon>
        <taxon>Alphaproteobacteria</taxon>
        <taxon>Acetobacterales</taxon>
        <taxon>Acetobacteraceae</taxon>
        <taxon>Craurococcus</taxon>
    </lineage>
</organism>
<accession>A0ABN1FR26</accession>
<reference evidence="3 4" key="1">
    <citation type="journal article" date="2019" name="Int. J. Syst. Evol. Microbiol.">
        <title>The Global Catalogue of Microorganisms (GCM) 10K type strain sequencing project: providing services to taxonomists for standard genome sequencing and annotation.</title>
        <authorList>
            <consortium name="The Broad Institute Genomics Platform"/>
            <consortium name="The Broad Institute Genome Sequencing Center for Infectious Disease"/>
            <person name="Wu L."/>
            <person name="Ma J."/>
        </authorList>
    </citation>
    <scope>NUCLEOTIDE SEQUENCE [LARGE SCALE GENOMIC DNA]</scope>
    <source>
        <strain evidence="3 4">JCM 9933</strain>
    </source>
</reference>
<keyword evidence="2" id="KW-0732">Signal</keyword>
<comment type="caution">
    <text evidence="3">The sequence shown here is derived from an EMBL/GenBank/DDBJ whole genome shotgun (WGS) entry which is preliminary data.</text>
</comment>
<feature type="signal peptide" evidence="2">
    <location>
        <begin position="1"/>
        <end position="26"/>
    </location>
</feature>
<feature type="region of interest" description="Disordered" evidence="1">
    <location>
        <begin position="45"/>
        <end position="141"/>
    </location>
</feature>
<dbReference type="Proteomes" id="UP001501588">
    <property type="component" value="Unassembled WGS sequence"/>
</dbReference>
<feature type="compositionally biased region" description="Polar residues" evidence="1">
    <location>
        <begin position="71"/>
        <end position="85"/>
    </location>
</feature>
<sequence length="141" mass="14282">MSRKLLMPAAGGWFLALAAAAGPGFASPCTDQIDAFEQRLDEAARSAAAASSGGQAVAAARGGQAMEARNQGDQSAGAPTTPFQSESREAQATQQATQAGGGGDRVMQARATLNRARALDGQGNGSGCMEAVNEAKRQLEN</sequence>
<evidence type="ECO:0000256" key="2">
    <source>
        <dbReference type="SAM" id="SignalP"/>
    </source>
</evidence>
<protein>
    <submittedName>
        <fullName evidence="3">Uncharacterized protein</fullName>
    </submittedName>
</protein>